<dbReference type="GO" id="GO:0005085">
    <property type="term" value="F:guanyl-nucleotide exchange factor activity"/>
    <property type="evidence" value="ECO:0007669"/>
    <property type="project" value="UniProtKB-KW"/>
</dbReference>
<evidence type="ECO:0000256" key="13">
    <source>
        <dbReference type="SAM" id="MobiDB-lite"/>
    </source>
</evidence>
<evidence type="ECO:0000256" key="12">
    <source>
        <dbReference type="ARBA" id="ARBA00079810"/>
    </source>
</evidence>
<protein>
    <recommendedName>
        <fullName evidence="11">AMP deaminase 2</fullName>
        <ecNumber evidence="4">3.5.4.6</ecNumber>
    </recommendedName>
    <alternativeName>
        <fullName evidence="12">AMP deaminase isoform L</fullName>
    </alternativeName>
</protein>
<dbReference type="Gene3D" id="3.20.20.140">
    <property type="entry name" value="Metal-dependent hydrolases"/>
    <property type="match status" value="1"/>
</dbReference>
<feature type="region of interest" description="Disordered" evidence="13">
    <location>
        <begin position="961"/>
        <end position="1008"/>
    </location>
</feature>
<dbReference type="InterPro" id="IPR006650">
    <property type="entry name" value="A/AMP_deam_AS"/>
</dbReference>
<dbReference type="InterPro" id="IPR043153">
    <property type="entry name" value="DENN_C"/>
</dbReference>
<dbReference type="SMART" id="SM00800">
    <property type="entry name" value="uDENN"/>
    <property type="match status" value="1"/>
</dbReference>
<dbReference type="SMART" id="SM00799">
    <property type="entry name" value="DENN"/>
    <property type="match status" value="1"/>
</dbReference>
<dbReference type="InterPro" id="IPR005113">
    <property type="entry name" value="uDENN_dom"/>
</dbReference>
<evidence type="ECO:0000256" key="5">
    <source>
        <dbReference type="ARBA" id="ARBA00022658"/>
    </source>
</evidence>
<dbReference type="InterPro" id="IPR037516">
    <property type="entry name" value="Tripartite_DENN"/>
</dbReference>
<proteinExistence type="inferred from homology"/>
<dbReference type="PROSITE" id="PS00485">
    <property type="entry name" value="A_DEAMINASE"/>
    <property type="match status" value="1"/>
</dbReference>
<dbReference type="PANTHER" id="PTHR11359:SF1">
    <property type="entry name" value="AMP DEAMINASE 1"/>
    <property type="match status" value="1"/>
</dbReference>
<comment type="function">
    <text evidence="10">AMP deaminase plays a critical role in energy metabolism. Catalyzes the deamination of AMP to IMP and plays an important role in the purine nucleotide cycle.</text>
</comment>
<dbReference type="GO" id="GO:0097009">
    <property type="term" value="P:energy homeostasis"/>
    <property type="evidence" value="ECO:0007669"/>
    <property type="project" value="UniProtKB-ARBA"/>
</dbReference>
<name>A0A7R5KBQ0_9PASS</name>
<evidence type="ECO:0000313" key="15">
    <source>
        <dbReference type="Proteomes" id="UP000504627"/>
    </source>
</evidence>
<evidence type="ECO:0000256" key="3">
    <source>
        <dbReference type="ARBA" id="ARBA00006676"/>
    </source>
</evidence>
<dbReference type="Gene3D" id="3.30.450.200">
    <property type="match status" value="1"/>
</dbReference>
<dbReference type="Pfam" id="PF03455">
    <property type="entry name" value="dDENN"/>
    <property type="match status" value="1"/>
</dbReference>
<evidence type="ECO:0000256" key="10">
    <source>
        <dbReference type="ARBA" id="ARBA00054146"/>
    </source>
</evidence>
<dbReference type="InterPro" id="IPR005112">
    <property type="entry name" value="dDENN_dom"/>
</dbReference>
<gene>
    <name evidence="16" type="primary">LOC114001238</name>
</gene>
<dbReference type="EC" id="3.5.4.6" evidence="4"/>
<dbReference type="GO" id="GO:0046872">
    <property type="term" value="F:metal ion binding"/>
    <property type="evidence" value="ECO:0007669"/>
    <property type="project" value="UniProtKB-KW"/>
</dbReference>
<evidence type="ECO:0000256" key="6">
    <source>
        <dbReference type="ARBA" id="ARBA00022723"/>
    </source>
</evidence>
<dbReference type="Proteomes" id="UP000504627">
    <property type="component" value="Unplaced"/>
</dbReference>
<keyword evidence="9" id="KW-0546">Nucleotide metabolism</keyword>
<dbReference type="FunFam" id="3.40.50.11500:FF:000004">
    <property type="entry name" value="DENN domain-containing protein 2C isoform X1"/>
    <property type="match status" value="1"/>
</dbReference>
<dbReference type="RefSeq" id="XP_039237875.1">
    <property type="nucleotide sequence ID" value="XM_039381941.1"/>
</dbReference>
<keyword evidence="5" id="KW-0344">Guanine-nucleotide releasing factor</keyword>
<evidence type="ECO:0000256" key="4">
    <source>
        <dbReference type="ARBA" id="ARBA00012775"/>
    </source>
</evidence>
<dbReference type="InterPro" id="IPR001194">
    <property type="entry name" value="cDENN_dom"/>
</dbReference>
<dbReference type="Pfam" id="PF19326">
    <property type="entry name" value="AMP_deaminase"/>
    <property type="match status" value="1"/>
</dbReference>
<dbReference type="SUPFAM" id="SSF51556">
    <property type="entry name" value="Metallo-dependent hydrolases"/>
    <property type="match status" value="1"/>
</dbReference>
<dbReference type="GeneID" id="114001238"/>
<dbReference type="Pfam" id="PF03456">
    <property type="entry name" value="uDENN"/>
    <property type="match status" value="1"/>
</dbReference>
<evidence type="ECO:0000256" key="9">
    <source>
        <dbReference type="ARBA" id="ARBA00023080"/>
    </source>
</evidence>
<comment type="cofactor">
    <cofactor evidence="1">
        <name>Zn(2+)</name>
        <dbReference type="ChEBI" id="CHEBI:29105"/>
    </cofactor>
</comment>
<dbReference type="GO" id="GO:0032264">
    <property type="term" value="P:IMP salvage"/>
    <property type="evidence" value="ECO:0007669"/>
    <property type="project" value="UniProtKB-UniPathway"/>
</dbReference>
<comment type="similarity">
    <text evidence="3">Belongs to the metallo-dependent hydrolases superfamily. Adenosine and AMP deaminases family.</text>
</comment>
<comment type="pathway">
    <text evidence="2">Purine metabolism; IMP biosynthesis via salvage pathway; IMP from AMP: step 1/1.</text>
</comment>
<evidence type="ECO:0000256" key="7">
    <source>
        <dbReference type="ARBA" id="ARBA00022801"/>
    </source>
</evidence>
<evidence type="ECO:0000256" key="2">
    <source>
        <dbReference type="ARBA" id="ARBA00004955"/>
    </source>
</evidence>
<dbReference type="Pfam" id="PF02141">
    <property type="entry name" value="DENN"/>
    <property type="match status" value="1"/>
</dbReference>
<dbReference type="PANTHER" id="PTHR11359">
    <property type="entry name" value="AMP DEAMINASE"/>
    <property type="match status" value="1"/>
</dbReference>
<dbReference type="InterPro" id="IPR006329">
    <property type="entry name" value="AMPD"/>
</dbReference>
<dbReference type="InParanoid" id="A0A7R5KBQ0"/>
<dbReference type="InterPro" id="IPR032466">
    <property type="entry name" value="Metal_Hydrolase"/>
</dbReference>
<evidence type="ECO:0000256" key="8">
    <source>
        <dbReference type="ARBA" id="ARBA00022833"/>
    </source>
</evidence>
<evidence type="ECO:0000256" key="11">
    <source>
        <dbReference type="ARBA" id="ARBA00068747"/>
    </source>
</evidence>
<evidence type="ECO:0000256" key="1">
    <source>
        <dbReference type="ARBA" id="ARBA00001947"/>
    </source>
</evidence>
<dbReference type="CDD" id="cd01319">
    <property type="entry name" value="AMPD"/>
    <property type="match status" value="1"/>
</dbReference>
<evidence type="ECO:0000313" key="16">
    <source>
        <dbReference type="RefSeq" id="XP_039237875.1"/>
    </source>
</evidence>
<dbReference type="NCBIfam" id="TIGR01429">
    <property type="entry name" value="AMP_deaminase"/>
    <property type="match status" value="1"/>
</dbReference>
<keyword evidence="8" id="KW-0862">Zinc</keyword>
<dbReference type="FunFam" id="3.30.450.200:FF:000001">
    <property type="entry name" value="DENN domain-containing protein 2A isoform X1"/>
    <property type="match status" value="1"/>
</dbReference>
<feature type="compositionally biased region" description="Polar residues" evidence="13">
    <location>
        <begin position="980"/>
        <end position="990"/>
    </location>
</feature>
<accession>A0A7R5KBQ0</accession>
<keyword evidence="7" id="KW-0378">Hydrolase</keyword>
<dbReference type="PROSITE" id="PS50211">
    <property type="entry name" value="DENN"/>
    <property type="match status" value="1"/>
</dbReference>
<keyword evidence="15" id="KW-1185">Reference proteome</keyword>
<dbReference type="GO" id="GO:0046033">
    <property type="term" value="P:AMP metabolic process"/>
    <property type="evidence" value="ECO:0007669"/>
    <property type="project" value="TreeGrafter"/>
</dbReference>
<keyword evidence="6" id="KW-0479">Metal-binding</keyword>
<dbReference type="FunFam" id="3.20.20.140:FF:000035">
    <property type="entry name" value="Probable amp deaminase"/>
    <property type="match status" value="1"/>
</dbReference>
<dbReference type="Gene3D" id="3.40.50.11500">
    <property type="match status" value="1"/>
</dbReference>
<dbReference type="FunFam" id="4.10.800.20:FF:000001">
    <property type="entry name" value="AMP deaminase"/>
    <property type="match status" value="1"/>
</dbReference>
<feature type="domain" description="UDENN" evidence="14">
    <location>
        <begin position="1028"/>
        <end position="1425"/>
    </location>
</feature>
<reference evidence="16" key="1">
    <citation type="submission" date="2025-08" db="UniProtKB">
        <authorList>
            <consortium name="RefSeq"/>
        </authorList>
    </citation>
    <scope>IDENTIFICATION</scope>
    <source>
        <tissue evidence="16">Muscle</tissue>
    </source>
</reference>
<dbReference type="GO" id="GO:0005829">
    <property type="term" value="C:cytosol"/>
    <property type="evidence" value="ECO:0007669"/>
    <property type="project" value="TreeGrafter"/>
</dbReference>
<evidence type="ECO:0000259" key="14">
    <source>
        <dbReference type="PROSITE" id="PS50211"/>
    </source>
</evidence>
<dbReference type="Gene3D" id="4.10.800.20">
    <property type="match status" value="1"/>
</dbReference>
<sequence>MDESMRSFAEKIFASEVKDEEVKGEIFDVEEISPISRQEMKVHMMLQERSGTTEKRKKHHLRLKTVALALPLVQKSVSSLSAMDEVISTSPLYQTVPTFQRVQISGDYASGVTVEDFEVVCRGLYRALCIREKNMQRSLQRFPKTPAQYLRAIEGEAWRPSDTGPVFNPPVKDGQDPFETGSLPEDLGYHIQMKEGVVYVYADKAAAERNEPKDLPYPSLEDFVDDMNFLLVLIAKGPVKTYTHRRLRFLLSKFQVHEMLNEMEEMKELKNNPHRDFYNCRKVDTHIHAAACMNQKHLLRFIKKSYHVDADRVVYNAKGKQLTLKQLFQQLNLHPYDLTVDSLDVHAGRQTFQRFDKFNDKYNPVGASELRDLYLKTENAINGEYFATIIKEVGSDLEDAKYQHTEPRLSIYGRSKEEWAKLARWFNTHRVYSPNMKWMIQVPRIYDVFRSKNFLPSFGKMLENIFVPVFEATVNPQTHKELSVFLRHITGFDSVDDESKHSGHMFSTKSPKPEQWTSEKNPSYTYYIYYMYSNILVLNNLRRQRGMNTFLFRPHCGEAGAITHLLAAFMTADNISHGLNLKKSPVLQYLYFLAQIPIAMSPLSNNSLFLEYAKNPLLDFHQKGLMVSLSTDDPMQFHFTKEPLMEEYAIAAQVFKLSTCDMCEIARNSVLQCGLSHEEKVKFLGENYREEGPEGNDIRKTNVAQIRVAYRYETWCYELNLIAEGMKNAEVEGQEEDPAPVPPPKPCRTFRYLAEKGAGGCRDSSATREVPLQKQCGRDLVSSSNNPEKRMDSRRIRGRAQRKSFEFEDIQGFRSRRAATSSHRPREETNGTTGSRLVYAQSEDNIYEDIICPAKENPYEDIGALPLPLWKVPSVWKLPPPRSISRAPKPPPKPAFLSRKSLELKPSQPSFQGRVVKDTSLPVTLSEWKLFRAVEAASRRKNLPWLVLKIQEIFDSKRGKKKVKLLSPAGREAPPVKGETSGNESDTENQPKSHHRCPRQVQAASKRNPHYQTLERDLIELQEQRLFELFVVVSLLRKPSEVTYTPQIIQQFPSKPEHPFRQSKDTEERLKVIPRFCFPDPKDWFPASDLKSETFSFVLTGEDGSRWFGYCKKLLPEGKGKRLPEVYCIVSRLGCFNLFSKILDEVEKRREMSPALVHPFMRSVMEAPFPAPGRTITVRSFLPGAGDEVMELCRPLDSRLEHVDFECLFQCLSVPHTIRVFASLLLERRVIFVADNLSTLSKCGHAAVATLYPFTWQHTYIPVLPASMIDIVCSPTPFLIGILSCSLPQLQDLPIEEVLIVDLCADKFLQEVSDEDEILPHKLQAALVQVLEERSEILSHGQGDTQGDMTLNSLVSEAFVQFFVEIVGHYSLHMNVTEKGERVFQREPFRKSHVSRNVRHFLQFFMETQMFAGFIQDRELSKSVVKGLFEVRALEYLETIPETERTGMNKILRSLGNKMKFLQKK</sequence>
<feature type="region of interest" description="Disordered" evidence="13">
    <location>
        <begin position="759"/>
        <end position="834"/>
    </location>
</feature>
<dbReference type="GO" id="GO:0003876">
    <property type="term" value="F:AMP deaminase activity"/>
    <property type="evidence" value="ECO:0007669"/>
    <property type="project" value="UniProtKB-EC"/>
</dbReference>
<dbReference type="UniPathway" id="UPA00591">
    <property type="reaction ID" value="UER00663"/>
</dbReference>
<organism evidence="15 16">
    <name type="scientific">Pipra filicauda</name>
    <name type="common">Wire-tailed manakin</name>
    <dbReference type="NCBI Taxonomy" id="649802"/>
    <lineage>
        <taxon>Eukaryota</taxon>
        <taxon>Metazoa</taxon>
        <taxon>Chordata</taxon>
        <taxon>Craniata</taxon>
        <taxon>Vertebrata</taxon>
        <taxon>Euteleostomi</taxon>
        <taxon>Archelosauria</taxon>
        <taxon>Archosauria</taxon>
        <taxon>Dinosauria</taxon>
        <taxon>Saurischia</taxon>
        <taxon>Theropoda</taxon>
        <taxon>Coelurosauria</taxon>
        <taxon>Aves</taxon>
        <taxon>Neognathae</taxon>
        <taxon>Neoaves</taxon>
        <taxon>Telluraves</taxon>
        <taxon>Australaves</taxon>
        <taxon>Passeriformes</taxon>
        <taxon>Pipridae</taxon>
        <taxon>Pipra</taxon>
    </lineage>
</organism>
<dbReference type="SMART" id="SM00801">
    <property type="entry name" value="dDENN"/>
    <property type="match status" value="1"/>
</dbReference>